<name>A0A2J6R374_HYAVF</name>
<dbReference type="GO" id="GO:0043386">
    <property type="term" value="P:mycotoxin biosynthetic process"/>
    <property type="evidence" value="ECO:0007669"/>
    <property type="project" value="InterPro"/>
</dbReference>
<proteinExistence type="inferred from homology"/>
<sequence>MVHEDEVSLLEESYPWNNLKQKSKRYPRSLEFIIAVAFSSLGFILGVGFGPYWPGRLDTLCIARTAMPSPLTSDVKVSYHEQLFNSTLFGTSIYRQEPSPEVDQAWVDIGVYLGVILVDADKATKAGITKGHITTPPEAGGQYFVNVEVFHQLHCLNLLRKTNYWNHDYYSKLGEKEFVNEDHIVRMHADHCLDALREQLMCTADIGVLPYVRVKDRDRAYPDFPAAPHMCRTFEDIREWAREQQLGSEWTEFLHDPQPGDIVLDQIP</sequence>
<dbReference type="AlphaFoldDB" id="A0A2J6R374"/>
<keyword evidence="4" id="KW-1185">Reference proteome</keyword>
<keyword evidence="2" id="KW-1133">Transmembrane helix</keyword>
<dbReference type="EMBL" id="KZ613957">
    <property type="protein sequence ID" value="PMD32953.1"/>
    <property type="molecule type" value="Genomic_DNA"/>
</dbReference>
<dbReference type="Proteomes" id="UP000235786">
    <property type="component" value="Unassembled WGS sequence"/>
</dbReference>
<protein>
    <recommendedName>
        <fullName evidence="5">Tat pathway signal sequence</fullName>
    </recommendedName>
</protein>
<evidence type="ECO:0008006" key="5">
    <source>
        <dbReference type="Google" id="ProtNLM"/>
    </source>
</evidence>
<evidence type="ECO:0000313" key="4">
    <source>
        <dbReference type="Proteomes" id="UP000235786"/>
    </source>
</evidence>
<dbReference type="PANTHER" id="PTHR33365:SF13">
    <property type="entry name" value="TAT PATHWAY SIGNAL SEQUENCE"/>
    <property type="match status" value="1"/>
</dbReference>
<organism evidence="3 4">
    <name type="scientific">Hyaloscypha variabilis (strain UAMH 11265 / GT02V1 / F)</name>
    <name type="common">Meliniomyces variabilis</name>
    <dbReference type="NCBI Taxonomy" id="1149755"/>
    <lineage>
        <taxon>Eukaryota</taxon>
        <taxon>Fungi</taxon>
        <taxon>Dikarya</taxon>
        <taxon>Ascomycota</taxon>
        <taxon>Pezizomycotina</taxon>
        <taxon>Leotiomycetes</taxon>
        <taxon>Helotiales</taxon>
        <taxon>Hyaloscyphaceae</taxon>
        <taxon>Hyaloscypha</taxon>
        <taxon>Hyaloscypha variabilis</taxon>
    </lineage>
</organism>
<dbReference type="InterPro" id="IPR021765">
    <property type="entry name" value="UstYa-like"/>
</dbReference>
<gene>
    <name evidence="3" type="ORF">L207DRAFT_499233</name>
</gene>
<dbReference type="OrthoDB" id="3687641at2759"/>
<evidence type="ECO:0000256" key="2">
    <source>
        <dbReference type="SAM" id="Phobius"/>
    </source>
</evidence>
<evidence type="ECO:0000256" key="1">
    <source>
        <dbReference type="ARBA" id="ARBA00035112"/>
    </source>
</evidence>
<dbReference type="PANTHER" id="PTHR33365">
    <property type="entry name" value="YALI0B05434P"/>
    <property type="match status" value="1"/>
</dbReference>
<dbReference type="Pfam" id="PF11807">
    <property type="entry name" value="UstYa"/>
    <property type="match status" value="1"/>
</dbReference>
<evidence type="ECO:0000313" key="3">
    <source>
        <dbReference type="EMBL" id="PMD32953.1"/>
    </source>
</evidence>
<keyword evidence="2" id="KW-0472">Membrane</keyword>
<feature type="transmembrane region" description="Helical" evidence="2">
    <location>
        <begin position="30"/>
        <end position="53"/>
    </location>
</feature>
<keyword evidence="2" id="KW-0812">Transmembrane</keyword>
<accession>A0A2J6R374</accession>
<reference evidence="3 4" key="1">
    <citation type="submission" date="2016-04" db="EMBL/GenBank/DDBJ databases">
        <title>A degradative enzymes factory behind the ericoid mycorrhizal symbiosis.</title>
        <authorList>
            <consortium name="DOE Joint Genome Institute"/>
            <person name="Martino E."/>
            <person name="Morin E."/>
            <person name="Grelet G."/>
            <person name="Kuo A."/>
            <person name="Kohler A."/>
            <person name="Daghino S."/>
            <person name="Barry K."/>
            <person name="Choi C."/>
            <person name="Cichocki N."/>
            <person name="Clum A."/>
            <person name="Copeland A."/>
            <person name="Hainaut M."/>
            <person name="Haridas S."/>
            <person name="Labutti K."/>
            <person name="Lindquist E."/>
            <person name="Lipzen A."/>
            <person name="Khouja H.-R."/>
            <person name="Murat C."/>
            <person name="Ohm R."/>
            <person name="Olson A."/>
            <person name="Spatafora J."/>
            <person name="Veneault-Fourrey C."/>
            <person name="Henrissat B."/>
            <person name="Grigoriev I."/>
            <person name="Martin F."/>
            <person name="Perotto S."/>
        </authorList>
    </citation>
    <scope>NUCLEOTIDE SEQUENCE [LARGE SCALE GENOMIC DNA]</scope>
    <source>
        <strain evidence="3 4">F</strain>
    </source>
</reference>
<comment type="similarity">
    <text evidence="1">Belongs to the ustYa family.</text>
</comment>